<dbReference type="PROSITE" id="PS00135">
    <property type="entry name" value="TRYPSIN_SER"/>
    <property type="match status" value="2"/>
</dbReference>
<comment type="subcellular location">
    <subcellularLocation>
        <location evidence="1">Secreted</location>
    </subcellularLocation>
</comment>
<dbReference type="Pfam" id="PF00089">
    <property type="entry name" value="Trypsin"/>
    <property type="match status" value="2"/>
</dbReference>
<dbReference type="AlphaFoldDB" id="A0A182W9J1"/>
<protein>
    <recommendedName>
        <fullName evidence="12">trypsin</fullName>
        <ecNumber evidence="12">3.4.21.4</ecNumber>
    </recommendedName>
</protein>
<keyword evidence="16" id="KW-1185">Reference proteome</keyword>
<feature type="domain" description="Peptidase S1" evidence="14">
    <location>
        <begin position="11"/>
        <end position="239"/>
    </location>
</feature>
<dbReference type="FunFam" id="2.40.10.10:FF:000002">
    <property type="entry name" value="Transmembrane protease serine"/>
    <property type="match status" value="1"/>
</dbReference>
<dbReference type="EC" id="3.4.21.4" evidence="12"/>
<evidence type="ECO:0000256" key="9">
    <source>
        <dbReference type="ARBA" id="ARBA00023157"/>
    </source>
</evidence>
<evidence type="ECO:0000256" key="6">
    <source>
        <dbReference type="ARBA" id="ARBA00022801"/>
    </source>
</evidence>
<dbReference type="Gene3D" id="2.40.10.10">
    <property type="entry name" value="Trypsin-like serine proteases"/>
    <property type="match status" value="2"/>
</dbReference>
<dbReference type="FunFam" id="2.40.10.10:FF:000077">
    <property type="entry name" value="Predicted protein"/>
    <property type="match status" value="1"/>
</dbReference>
<dbReference type="SUPFAM" id="SSF50494">
    <property type="entry name" value="Trypsin-like serine proteases"/>
    <property type="match status" value="2"/>
</dbReference>
<keyword evidence="7 13" id="KW-0720">Serine protease</keyword>
<dbReference type="GO" id="GO:0007586">
    <property type="term" value="P:digestion"/>
    <property type="evidence" value="ECO:0007669"/>
    <property type="project" value="UniProtKB-KW"/>
</dbReference>
<dbReference type="InterPro" id="IPR009003">
    <property type="entry name" value="Peptidase_S1_PA"/>
</dbReference>
<dbReference type="STRING" id="112268.A0A182W9J1"/>
<evidence type="ECO:0000256" key="8">
    <source>
        <dbReference type="ARBA" id="ARBA00023145"/>
    </source>
</evidence>
<keyword evidence="2" id="KW-0964">Secreted</keyword>
<evidence type="ECO:0000256" key="10">
    <source>
        <dbReference type="ARBA" id="ARBA00024195"/>
    </source>
</evidence>
<keyword evidence="3 13" id="KW-0645">Protease</keyword>
<dbReference type="GO" id="GO:0006508">
    <property type="term" value="P:proteolysis"/>
    <property type="evidence" value="ECO:0007669"/>
    <property type="project" value="UniProtKB-KW"/>
</dbReference>
<evidence type="ECO:0000313" key="15">
    <source>
        <dbReference type="EnsemblMetazoa" id="AMIN007019-PA"/>
    </source>
</evidence>
<dbReference type="InterPro" id="IPR043504">
    <property type="entry name" value="Peptidase_S1_PA_chymotrypsin"/>
</dbReference>
<sequence length="480" mass="53583">MCGRNGSSFRIVNGTTVDINDYPFMVSVQRWNQKEKTHICGGTFISNLWILTAGHCVKDEEFTKGGILRVESSLHGLGGVLLTIERTVLHERIYFGTTGIDYDFGLIKLAAEFERAVPVRLVATKRRFLPGELCTIIGWGMTKNTGDREQLRMVRLPIVSRDECNEAYYAWDLITRRMVCAGYAEGRQDACEGDSGGPLLCRGIQVGITSWGVGCAKPKRYGVYSSIANQRDWIRAHTVAVDGVDGKRRSNFRIVNGTEATIEAYPFVVSVQRWTPRLKQHICGGTLISESWILTAAHCVDQITSGTVMVRANSSFFNRGGKLHRVERVIKHELFSYVTGDYDYGLLKLKQRFKRGTFVKLPSRRRRFPPGERCTAMGWGYTLGVASRDQLRQVVLPIVSQKVCQKAYEKTDNITARMVCAGYTEGMRDACDGDSGGPLMCRGLQAGVISWAIGCAQPNKYGVYSSIAEGREWIRQHTGV</sequence>
<evidence type="ECO:0000256" key="4">
    <source>
        <dbReference type="ARBA" id="ARBA00022729"/>
    </source>
</evidence>
<evidence type="ECO:0000256" key="2">
    <source>
        <dbReference type="ARBA" id="ARBA00022525"/>
    </source>
</evidence>
<evidence type="ECO:0000256" key="7">
    <source>
        <dbReference type="ARBA" id="ARBA00022825"/>
    </source>
</evidence>
<dbReference type="PROSITE" id="PS00134">
    <property type="entry name" value="TRYPSIN_HIS"/>
    <property type="match status" value="2"/>
</dbReference>
<reference evidence="15" key="2">
    <citation type="submission" date="2020-05" db="UniProtKB">
        <authorList>
            <consortium name="EnsemblMetazoa"/>
        </authorList>
    </citation>
    <scope>IDENTIFICATION</scope>
    <source>
        <strain evidence="15">MINIMUS1</strain>
    </source>
</reference>
<reference evidence="16" key="1">
    <citation type="submission" date="2013-03" db="EMBL/GenBank/DDBJ databases">
        <title>The Genome Sequence of Anopheles minimus MINIMUS1.</title>
        <authorList>
            <consortium name="The Broad Institute Genomics Platform"/>
            <person name="Neafsey D.E."/>
            <person name="Walton C."/>
            <person name="Walker B."/>
            <person name="Young S.K."/>
            <person name="Zeng Q."/>
            <person name="Gargeya S."/>
            <person name="Fitzgerald M."/>
            <person name="Haas B."/>
            <person name="Abouelleil A."/>
            <person name="Allen A.W."/>
            <person name="Alvarado L."/>
            <person name="Arachchi H.M."/>
            <person name="Berlin A.M."/>
            <person name="Chapman S.B."/>
            <person name="Gainer-Dewar J."/>
            <person name="Goldberg J."/>
            <person name="Griggs A."/>
            <person name="Gujja S."/>
            <person name="Hansen M."/>
            <person name="Howarth C."/>
            <person name="Imamovic A."/>
            <person name="Ireland A."/>
            <person name="Larimer J."/>
            <person name="McCowan C."/>
            <person name="Murphy C."/>
            <person name="Pearson M."/>
            <person name="Poon T.W."/>
            <person name="Priest M."/>
            <person name="Roberts A."/>
            <person name="Saif S."/>
            <person name="Shea T."/>
            <person name="Sisk P."/>
            <person name="Sykes S."/>
            <person name="Wortman J."/>
            <person name="Nusbaum C."/>
            <person name="Birren B."/>
        </authorList>
    </citation>
    <scope>NUCLEOTIDE SEQUENCE [LARGE SCALE GENOMIC DNA]</scope>
    <source>
        <strain evidence="16">MINIMUS1</strain>
    </source>
</reference>
<keyword evidence="9" id="KW-1015">Disulfide bond</keyword>
<proteinExistence type="inferred from homology"/>
<dbReference type="InterPro" id="IPR001254">
    <property type="entry name" value="Trypsin_dom"/>
</dbReference>
<dbReference type="Proteomes" id="UP000075920">
    <property type="component" value="Unassembled WGS sequence"/>
</dbReference>
<dbReference type="InterPro" id="IPR001314">
    <property type="entry name" value="Peptidase_S1A"/>
</dbReference>
<evidence type="ECO:0000313" key="16">
    <source>
        <dbReference type="Proteomes" id="UP000075920"/>
    </source>
</evidence>
<evidence type="ECO:0000256" key="13">
    <source>
        <dbReference type="RuleBase" id="RU363034"/>
    </source>
</evidence>
<evidence type="ECO:0000256" key="12">
    <source>
        <dbReference type="ARBA" id="ARBA00038868"/>
    </source>
</evidence>
<dbReference type="VEuPathDB" id="VectorBase:AMIN007019"/>
<dbReference type="InterPro" id="IPR050430">
    <property type="entry name" value="Peptidase_S1"/>
</dbReference>
<keyword evidence="6 13" id="KW-0378">Hydrolase</keyword>
<keyword evidence="4" id="KW-0732">Signal</keyword>
<evidence type="ECO:0000256" key="3">
    <source>
        <dbReference type="ARBA" id="ARBA00022670"/>
    </source>
</evidence>
<evidence type="ECO:0000259" key="14">
    <source>
        <dbReference type="PROSITE" id="PS50240"/>
    </source>
</evidence>
<comment type="catalytic activity">
    <reaction evidence="11">
        <text>Preferential cleavage: Arg-|-Xaa, Lys-|-Xaa.</text>
        <dbReference type="EC" id="3.4.21.4"/>
    </reaction>
</comment>
<dbReference type="PROSITE" id="PS50240">
    <property type="entry name" value="TRYPSIN_DOM"/>
    <property type="match status" value="2"/>
</dbReference>
<dbReference type="InterPro" id="IPR018114">
    <property type="entry name" value="TRYPSIN_HIS"/>
</dbReference>
<evidence type="ECO:0000256" key="11">
    <source>
        <dbReference type="ARBA" id="ARBA00036320"/>
    </source>
</evidence>
<accession>A0A182W9J1</accession>
<name>A0A182W9J1_9DIPT</name>
<organism evidence="15 16">
    <name type="scientific">Anopheles minimus</name>
    <dbReference type="NCBI Taxonomy" id="112268"/>
    <lineage>
        <taxon>Eukaryota</taxon>
        <taxon>Metazoa</taxon>
        <taxon>Ecdysozoa</taxon>
        <taxon>Arthropoda</taxon>
        <taxon>Hexapoda</taxon>
        <taxon>Insecta</taxon>
        <taxon>Pterygota</taxon>
        <taxon>Neoptera</taxon>
        <taxon>Endopterygota</taxon>
        <taxon>Diptera</taxon>
        <taxon>Nematocera</taxon>
        <taxon>Culicoidea</taxon>
        <taxon>Culicidae</taxon>
        <taxon>Anophelinae</taxon>
        <taxon>Anopheles</taxon>
    </lineage>
</organism>
<dbReference type="CDD" id="cd00190">
    <property type="entry name" value="Tryp_SPc"/>
    <property type="match status" value="2"/>
</dbReference>
<dbReference type="PRINTS" id="PR00722">
    <property type="entry name" value="CHYMOTRYPSIN"/>
</dbReference>
<dbReference type="PANTHER" id="PTHR24276:SF97">
    <property type="entry name" value="GH13245P2-RELATED"/>
    <property type="match status" value="1"/>
</dbReference>
<dbReference type="GO" id="GO:0004252">
    <property type="term" value="F:serine-type endopeptidase activity"/>
    <property type="evidence" value="ECO:0007669"/>
    <property type="project" value="UniProtKB-EC"/>
</dbReference>
<dbReference type="EnsemblMetazoa" id="AMIN007019-RA">
    <property type="protein sequence ID" value="AMIN007019-PA"/>
    <property type="gene ID" value="AMIN007019"/>
</dbReference>
<dbReference type="InterPro" id="IPR033116">
    <property type="entry name" value="TRYPSIN_SER"/>
</dbReference>
<feature type="domain" description="Peptidase S1" evidence="14">
    <location>
        <begin position="254"/>
        <end position="479"/>
    </location>
</feature>
<evidence type="ECO:0000256" key="1">
    <source>
        <dbReference type="ARBA" id="ARBA00004613"/>
    </source>
</evidence>
<evidence type="ECO:0000256" key="5">
    <source>
        <dbReference type="ARBA" id="ARBA00022757"/>
    </source>
</evidence>
<dbReference type="GO" id="GO:0005576">
    <property type="term" value="C:extracellular region"/>
    <property type="evidence" value="ECO:0007669"/>
    <property type="project" value="UniProtKB-SubCell"/>
</dbReference>
<keyword evidence="5" id="KW-0222">Digestion</keyword>
<keyword evidence="8" id="KW-0865">Zymogen</keyword>
<dbReference type="PANTHER" id="PTHR24276">
    <property type="entry name" value="POLYSERASE-RELATED"/>
    <property type="match status" value="1"/>
</dbReference>
<dbReference type="SMART" id="SM00020">
    <property type="entry name" value="Tryp_SPc"/>
    <property type="match status" value="2"/>
</dbReference>
<comment type="similarity">
    <text evidence="10">Belongs to the peptidase S1 family. CLIP subfamily.</text>
</comment>